<protein>
    <submittedName>
        <fullName evidence="2">Uncharacterized protein</fullName>
    </submittedName>
</protein>
<evidence type="ECO:0000256" key="1">
    <source>
        <dbReference type="SAM" id="MobiDB-lite"/>
    </source>
</evidence>
<gene>
    <name evidence="2" type="ORF">SDC9_165352</name>
</gene>
<comment type="caution">
    <text evidence="2">The sequence shown here is derived from an EMBL/GenBank/DDBJ whole genome shotgun (WGS) entry which is preliminary data.</text>
</comment>
<accession>A0A645G1H9</accession>
<dbReference type="AlphaFoldDB" id="A0A645G1H9"/>
<sequence length="136" mass="14609">MPRIDGENAAAHRLGHVCAGVDGNHGERGEPNAAPLDGIVRKVRQPVIDKHRLQNHRRTAKDLDIGANQRAHHAKPGALEHMVGLGAGNGLQHAAEKADKAANKRADHGERHGFPHAAEVDHAVVVPEFDDVTDEL</sequence>
<dbReference type="EMBL" id="VSSQ01065247">
    <property type="protein sequence ID" value="MPN17994.1"/>
    <property type="molecule type" value="Genomic_DNA"/>
</dbReference>
<name>A0A645G1H9_9ZZZZ</name>
<feature type="region of interest" description="Disordered" evidence="1">
    <location>
        <begin position="91"/>
        <end position="119"/>
    </location>
</feature>
<reference evidence="2" key="1">
    <citation type="submission" date="2019-08" db="EMBL/GenBank/DDBJ databases">
        <authorList>
            <person name="Kucharzyk K."/>
            <person name="Murdoch R.W."/>
            <person name="Higgins S."/>
            <person name="Loffler F."/>
        </authorList>
    </citation>
    <scope>NUCLEOTIDE SEQUENCE</scope>
</reference>
<feature type="compositionally biased region" description="Basic and acidic residues" evidence="1">
    <location>
        <begin position="94"/>
        <end position="119"/>
    </location>
</feature>
<organism evidence="2">
    <name type="scientific">bioreactor metagenome</name>
    <dbReference type="NCBI Taxonomy" id="1076179"/>
    <lineage>
        <taxon>unclassified sequences</taxon>
        <taxon>metagenomes</taxon>
        <taxon>ecological metagenomes</taxon>
    </lineage>
</organism>
<evidence type="ECO:0000313" key="2">
    <source>
        <dbReference type="EMBL" id="MPN17994.1"/>
    </source>
</evidence>
<proteinExistence type="predicted"/>